<keyword evidence="4" id="KW-1185">Reference proteome</keyword>
<accession>A0ABR1GN10</accession>
<gene>
    <name evidence="3" type="ORF">QQX98_011032</name>
</gene>
<evidence type="ECO:0000259" key="2">
    <source>
        <dbReference type="Pfam" id="PF12937"/>
    </source>
</evidence>
<feature type="domain" description="F-box" evidence="2">
    <location>
        <begin position="7"/>
        <end position="77"/>
    </location>
</feature>
<evidence type="ECO:0000313" key="4">
    <source>
        <dbReference type="Proteomes" id="UP001498476"/>
    </source>
</evidence>
<feature type="compositionally biased region" description="Basic and acidic residues" evidence="1">
    <location>
        <begin position="172"/>
        <end position="184"/>
    </location>
</feature>
<feature type="region of interest" description="Disordered" evidence="1">
    <location>
        <begin position="165"/>
        <end position="184"/>
    </location>
</feature>
<proteinExistence type="predicted"/>
<dbReference type="Proteomes" id="UP001498476">
    <property type="component" value="Unassembled WGS sequence"/>
</dbReference>
<dbReference type="InterPro" id="IPR001810">
    <property type="entry name" value="F-box_dom"/>
</dbReference>
<dbReference type="EMBL" id="JAZAVJ010000258">
    <property type="protein sequence ID" value="KAK7403214.1"/>
    <property type="molecule type" value="Genomic_DNA"/>
</dbReference>
<feature type="compositionally biased region" description="Low complexity" evidence="1">
    <location>
        <begin position="255"/>
        <end position="268"/>
    </location>
</feature>
<comment type="caution">
    <text evidence="3">The sequence shown here is derived from an EMBL/GenBank/DDBJ whole genome shotgun (WGS) entry which is preliminary data.</text>
</comment>
<protein>
    <recommendedName>
        <fullName evidence="2">F-box domain-containing protein</fullName>
    </recommendedName>
</protein>
<reference evidence="3 4" key="1">
    <citation type="journal article" date="2025" name="Microbiol. Resour. Announc.">
        <title>Draft genome sequences for Neonectria magnoliae and Neonectria punicea, canker pathogens of Liriodendron tulipifera and Acer saccharum in West Virginia.</title>
        <authorList>
            <person name="Petronek H.M."/>
            <person name="Kasson M.T."/>
            <person name="Metheny A.M."/>
            <person name="Stauder C.M."/>
            <person name="Lovett B."/>
            <person name="Lynch S.C."/>
            <person name="Garnas J.R."/>
            <person name="Kasson L.R."/>
            <person name="Stajich J.E."/>
        </authorList>
    </citation>
    <scope>NUCLEOTIDE SEQUENCE [LARGE SCALE GENOMIC DNA]</scope>
    <source>
        <strain evidence="3 4">NRRL 64653</strain>
    </source>
</reference>
<evidence type="ECO:0000256" key="1">
    <source>
        <dbReference type="SAM" id="MobiDB-lite"/>
    </source>
</evidence>
<dbReference type="Pfam" id="PF12937">
    <property type="entry name" value="F-box-like"/>
    <property type="match status" value="1"/>
</dbReference>
<name>A0ABR1GN10_9HYPO</name>
<organism evidence="3 4">
    <name type="scientific">Neonectria punicea</name>
    <dbReference type="NCBI Taxonomy" id="979145"/>
    <lineage>
        <taxon>Eukaryota</taxon>
        <taxon>Fungi</taxon>
        <taxon>Dikarya</taxon>
        <taxon>Ascomycota</taxon>
        <taxon>Pezizomycotina</taxon>
        <taxon>Sordariomycetes</taxon>
        <taxon>Hypocreomycetidae</taxon>
        <taxon>Hypocreales</taxon>
        <taxon>Nectriaceae</taxon>
        <taxon>Neonectria</taxon>
    </lineage>
</organism>
<sequence length="466" mass="52850">MESAPFIQRLPNELLVHVLGFLDSPSHMQDDLRNDPTNISRPVDTGVVTGVDTPIKNASLVCRLWRQSALQLLFRHVVWSFQRFYKPLDSDVVSKIPILDFLKRNGLSKNVESFTILIDPPKGTGNFRYADGEFWGLLPPEECPPQPPMSWNLLWSVISVEPQRTPTQRPASADEQHARETEAAARPHWDNNWLWCTIFGQLDPLRITLISSADIISSLLSRSVDLTSEWAFNSHYHIVSLSRASRSTHQRDGNSASTSASSSSPLPSNDQMTPGDPIPSDLFSIRDWTSLLINEGSFVPVYSTYEFFHYSAPTLLPVILNPSDSSFNHLQKTLHSFSYIGAFPLSRHIEEVVLPYCPPVEHFYLQIMPRDLSFWQNSNLAHVDITDLWLECDTAYSFIMGDVFAQNVKSRWKKLEVFESGDAAMEEAWVMAMQYVHVHGLNGWKMPEEGYFVRNSNAHEVLGESA</sequence>
<feature type="region of interest" description="Disordered" evidence="1">
    <location>
        <begin position="247"/>
        <end position="274"/>
    </location>
</feature>
<evidence type="ECO:0000313" key="3">
    <source>
        <dbReference type="EMBL" id="KAK7403214.1"/>
    </source>
</evidence>